<reference evidence="1" key="1">
    <citation type="submission" date="2021-06" db="EMBL/GenBank/DDBJ databases">
        <authorList>
            <person name="Kallberg Y."/>
            <person name="Tangrot J."/>
            <person name="Rosling A."/>
        </authorList>
    </citation>
    <scope>NUCLEOTIDE SEQUENCE</scope>
    <source>
        <strain evidence="1">MA461A</strain>
    </source>
</reference>
<gene>
    <name evidence="1" type="ORF">RPERSI_LOCUS13012</name>
</gene>
<sequence length="54" mass="6008">KVEQRVQAVDPLSGTEQIRASHLLSVFGIVGVGRYINKNKRGGQRHQVVKNLEP</sequence>
<evidence type="ECO:0000313" key="1">
    <source>
        <dbReference type="EMBL" id="CAG8739565.1"/>
    </source>
</evidence>
<organism evidence="1 2">
    <name type="scientific">Racocetra persica</name>
    <dbReference type="NCBI Taxonomy" id="160502"/>
    <lineage>
        <taxon>Eukaryota</taxon>
        <taxon>Fungi</taxon>
        <taxon>Fungi incertae sedis</taxon>
        <taxon>Mucoromycota</taxon>
        <taxon>Glomeromycotina</taxon>
        <taxon>Glomeromycetes</taxon>
        <taxon>Diversisporales</taxon>
        <taxon>Gigasporaceae</taxon>
        <taxon>Racocetra</taxon>
    </lineage>
</organism>
<dbReference type="EMBL" id="CAJVQC010028422">
    <property type="protein sequence ID" value="CAG8739565.1"/>
    <property type="molecule type" value="Genomic_DNA"/>
</dbReference>
<proteinExistence type="predicted"/>
<evidence type="ECO:0000313" key="2">
    <source>
        <dbReference type="Proteomes" id="UP000789920"/>
    </source>
</evidence>
<keyword evidence="2" id="KW-1185">Reference proteome</keyword>
<accession>A0ACA9Q6B9</accession>
<comment type="caution">
    <text evidence="1">The sequence shown here is derived from an EMBL/GenBank/DDBJ whole genome shotgun (WGS) entry which is preliminary data.</text>
</comment>
<name>A0ACA9Q6B9_9GLOM</name>
<protein>
    <submittedName>
        <fullName evidence="1">24132_t:CDS:1</fullName>
    </submittedName>
</protein>
<feature type="non-terminal residue" evidence="1">
    <location>
        <position position="1"/>
    </location>
</feature>
<dbReference type="Proteomes" id="UP000789920">
    <property type="component" value="Unassembled WGS sequence"/>
</dbReference>